<protein>
    <recommendedName>
        <fullName evidence="8">Holo-[acyl-carrier-protein] synthase</fullName>
        <shortName evidence="8">Holo-ACP synthase</shortName>
        <ecNumber evidence="8">2.7.8.7</ecNumber>
    </recommendedName>
    <alternativeName>
        <fullName evidence="8">4'-phosphopantetheinyl transferase AcpS</fullName>
    </alternativeName>
</protein>
<keyword evidence="3 8" id="KW-0479">Metal-binding</keyword>
<comment type="cofactor">
    <cofactor evidence="8">
        <name>Mg(2+)</name>
        <dbReference type="ChEBI" id="CHEBI:18420"/>
    </cofactor>
</comment>
<dbReference type="SUPFAM" id="SSF56214">
    <property type="entry name" value="4'-phosphopantetheinyl transferase"/>
    <property type="match status" value="1"/>
</dbReference>
<evidence type="ECO:0000256" key="1">
    <source>
        <dbReference type="ARBA" id="ARBA00022516"/>
    </source>
</evidence>
<keyword evidence="5 8" id="KW-0460">Magnesium</keyword>
<organism evidence="10 11">
    <name type="scientific">Nocardioides antri</name>
    <dbReference type="NCBI Taxonomy" id="2607659"/>
    <lineage>
        <taxon>Bacteria</taxon>
        <taxon>Bacillati</taxon>
        <taxon>Actinomycetota</taxon>
        <taxon>Actinomycetes</taxon>
        <taxon>Propionibacteriales</taxon>
        <taxon>Nocardioidaceae</taxon>
        <taxon>Nocardioides</taxon>
    </lineage>
</organism>
<dbReference type="GO" id="GO:0008897">
    <property type="term" value="F:holo-[acyl-carrier-protein] synthase activity"/>
    <property type="evidence" value="ECO:0007669"/>
    <property type="project" value="UniProtKB-UniRule"/>
</dbReference>
<keyword evidence="6 8" id="KW-0443">Lipid metabolism</keyword>
<evidence type="ECO:0000256" key="6">
    <source>
        <dbReference type="ARBA" id="ARBA00023098"/>
    </source>
</evidence>
<gene>
    <name evidence="8" type="primary">acpS</name>
    <name evidence="10" type="ORF">F0U47_07450</name>
</gene>
<dbReference type="InterPro" id="IPR037143">
    <property type="entry name" value="4-PPantetheinyl_Trfase_dom_sf"/>
</dbReference>
<proteinExistence type="inferred from homology"/>
<evidence type="ECO:0000256" key="8">
    <source>
        <dbReference type="HAMAP-Rule" id="MF_00101"/>
    </source>
</evidence>
<dbReference type="Gene3D" id="3.90.470.20">
    <property type="entry name" value="4'-phosphopantetheinyl transferase domain"/>
    <property type="match status" value="1"/>
</dbReference>
<comment type="function">
    <text evidence="8">Transfers the 4'-phosphopantetheine moiety from coenzyme A to a Ser of acyl-carrier-protein.</text>
</comment>
<evidence type="ECO:0000256" key="3">
    <source>
        <dbReference type="ARBA" id="ARBA00022723"/>
    </source>
</evidence>
<evidence type="ECO:0000256" key="4">
    <source>
        <dbReference type="ARBA" id="ARBA00022832"/>
    </source>
</evidence>
<reference evidence="10 11" key="1">
    <citation type="submission" date="2019-09" db="EMBL/GenBank/DDBJ databases">
        <title>Nocardioides panacisoli sp. nov., isolated from the soil of a ginseng field.</title>
        <authorList>
            <person name="Cho C."/>
        </authorList>
    </citation>
    <scope>NUCLEOTIDE SEQUENCE [LARGE SCALE GENOMIC DNA]</scope>
    <source>
        <strain evidence="10 11">BN140041</strain>
    </source>
</reference>
<name>A0A5B1M2A3_9ACTN</name>
<dbReference type="RefSeq" id="WP_149749683.1">
    <property type="nucleotide sequence ID" value="NZ_VUJW01000003.1"/>
</dbReference>
<dbReference type="HAMAP" id="MF_00101">
    <property type="entry name" value="AcpS"/>
    <property type="match status" value="1"/>
</dbReference>
<dbReference type="GO" id="GO:0006633">
    <property type="term" value="P:fatty acid biosynthetic process"/>
    <property type="evidence" value="ECO:0007669"/>
    <property type="project" value="UniProtKB-UniRule"/>
</dbReference>
<dbReference type="NCBIfam" id="NF000832">
    <property type="entry name" value="PRK00070.3-2"/>
    <property type="match status" value="1"/>
</dbReference>
<reference evidence="10 11" key="2">
    <citation type="submission" date="2019-09" db="EMBL/GenBank/DDBJ databases">
        <authorList>
            <person name="Jin C."/>
        </authorList>
    </citation>
    <scope>NUCLEOTIDE SEQUENCE [LARGE SCALE GENOMIC DNA]</scope>
    <source>
        <strain evidence="10 11">BN140041</strain>
    </source>
</reference>
<feature type="domain" description="4'-phosphopantetheinyl transferase" evidence="9">
    <location>
        <begin position="5"/>
        <end position="95"/>
    </location>
</feature>
<evidence type="ECO:0000313" key="11">
    <source>
        <dbReference type="Proteomes" id="UP000324351"/>
    </source>
</evidence>
<evidence type="ECO:0000313" key="10">
    <source>
        <dbReference type="EMBL" id="KAA1427315.1"/>
    </source>
</evidence>
<comment type="subcellular location">
    <subcellularLocation>
        <location evidence="8">Cytoplasm</location>
    </subcellularLocation>
</comment>
<comment type="similarity">
    <text evidence="8">Belongs to the P-Pant transferase superfamily. AcpS family.</text>
</comment>
<evidence type="ECO:0000259" key="9">
    <source>
        <dbReference type="Pfam" id="PF01648"/>
    </source>
</evidence>
<dbReference type="InterPro" id="IPR002582">
    <property type="entry name" value="ACPS"/>
</dbReference>
<evidence type="ECO:0000256" key="5">
    <source>
        <dbReference type="ARBA" id="ARBA00022842"/>
    </source>
</evidence>
<dbReference type="InterPro" id="IPR004568">
    <property type="entry name" value="Ppantetheine-prot_Trfase_dom"/>
</dbReference>
<dbReference type="GO" id="GO:0005737">
    <property type="term" value="C:cytoplasm"/>
    <property type="evidence" value="ECO:0007669"/>
    <property type="project" value="UniProtKB-SubCell"/>
</dbReference>
<comment type="caution">
    <text evidence="10">The sequence shown here is derived from an EMBL/GenBank/DDBJ whole genome shotgun (WGS) entry which is preliminary data.</text>
</comment>
<keyword evidence="11" id="KW-1185">Reference proteome</keyword>
<keyword evidence="7 8" id="KW-0275">Fatty acid biosynthesis</keyword>
<dbReference type="InterPro" id="IPR008278">
    <property type="entry name" value="4-PPantetheinyl_Trfase_dom"/>
</dbReference>
<keyword evidence="2 8" id="KW-0808">Transferase</keyword>
<dbReference type="Proteomes" id="UP000324351">
    <property type="component" value="Unassembled WGS sequence"/>
</dbReference>
<keyword evidence="4 8" id="KW-0276">Fatty acid metabolism</keyword>
<dbReference type="Pfam" id="PF01648">
    <property type="entry name" value="ACPS"/>
    <property type="match status" value="1"/>
</dbReference>
<keyword evidence="8" id="KW-0963">Cytoplasm</keyword>
<sequence>MPVIGVGIDVCELDRFAASLERTPALAVRLFTEAERTLPVASLAARFAAKEALAKALGAPRGMEWHDAEVVREESGRPVFEIRGTVLARAEALGVNHVHLSLSHDAGIASAMVVLES</sequence>
<dbReference type="GO" id="GO:0000287">
    <property type="term" value="F:magnesium ion binding"/>
    <property type="evidence" value="ECO:0007669"/>
    <property type="project" value="UniProtKB-UniRule"/>
</dbReference>
<evidence type="ECO:0000256" key="7">
    <source>
        <dbReference type="ARBA" id="ARBA00023160"/>
    </source>
</evidence>
<evidence type="ECO:0000256" key="2">
    <source>
        <dbReference type="ARBA" id="ARBA00022679"/>
    </source>
</evidence>
<dbReference type="NCBIfam" id="TIGR00516">
    <property type="entry name" value="acpS"/>
    <property type="match status" value="1"/>
</dbReference>
<accession>A0A5B1M2A3</accession>
<dbReference type="AlphaFoldDB" id="A0A5B1M2A3"/>
<feature type="binding site" evidence="8">
    <location>
        <position position="9"/>
    </location>
    <ligand>
        <name>Mg(2+)</name>
        <dbReference type="ChEBI" id="CHEBI:18420"/>
    </ligand>
</feature>
<dbReference type="EMBL" id="VUJW01000003">
    <property type="protein sequence ID" value="KAA1427315.1"/>
    <property type="molecule type" value="Genomic_DNA"/>
</dbReference>
<comment type="catalytic activity">
    <reaction evidence="8">
        <text>apo-[ACP] + CoA = holo-[ACP] + adenosine 3',5'-bisphosphate + H(+)</text>
        <dbReference type="Rhea" id="RHEA:12068"/>
        <dbReference type="Rhea" id="RHEA-COMP:9685"/>
        <dbReference type="Rhea" id="RHEA-COMP:9690"/>
        <dbReference type="ChEBI" id="CHEBI:15378"/>
        <dbReference type="ChEBI" id="CHEBI:29999"/>
        <dbReference type="ChEBI" id="CHEBI:57287"/>
        <dbReference type="ChEBI" id="CHEBI:58343"/>
        <dbReference type="ChEBI" id="CHEBI:64479"/>
        <dbReference type="EC" id="2.7.8.7"/>
    </reaction>
</comment>
<keyword evidence="1 8" id="KW-0444">Lipid biosynthesis</keyword>
<feature type="binding site" evidence="8">
    <location>
        <position position="51"/>
    </location>
    <ligand>
        <name>Mg(2+)</name>
        <dbReference type="ChEBI" id="CHEBI:18420"/>
    </ligand>
</feature>
<dbReference type="EC" id="2.7.8.7" evidence="8"/>
<dbReference type="NCBIfam" id="TIGR00556">
    <property type="entry name" value="pantethn_trn"/>
    <property type="match status" value="1"/>
</dbReference>